<protein>
    <submittedName>
        <fullName evidence="2">Polyketide cyclase</fullName>
    </submittedName>
</protein>
<dbReference type="PANTHER" id="PTHR38436">
    <property type="entry name" value="POLYKETIDE CYCLASE SNOAL-LIKE DOMAIN"/>
    <property type="match status" value="1"/>
</dbReference>
<organism evidence="2 3">
    <name type="scientific">Amycolatopsis albispora</name>
    <dbReference type="NCBI Taxonomy" id="1804986"/>
    <lineage>
        <taxon>Bacteria</taxon>
        <taxon>Bacillati</taxon>
        <taxon>Actinomycetota</taxon>
        <taxon>Actinomycetes</taxon>
        <taxon>Pseudonocardiales</taxon>
        <taxon>Pseudonocardiaceae</taxon>
        <taxon>Amycolatopsis</taxon>
    </lineage>
</organism>
<sequence>MTGFGIPRPEVLEARQKLVLDHFRDEVAQDWDATLSTFPHPHYEVIATMTVHDGESAVRGYYHDTRTAFPDQRHELIALRHSADAVIVEFWLLGTHLGPFGKLPPTGSKFRVRMTAYFIFDAGENLVCERIYFDTLSLLKQLVGGIDKRKPKNWLLLVRLVRGLLAMTGEQPDRRLVETTEPAGLTGPGSPAPG</sequence>
<dbReference type="InterPro" id="IPR009959">
    <property type="entry name" value="Cyclase_SnoaL-like"/>
</dbReference>
<dbReference type="OrthoDB" id="4539871at2"/>
<dbReference type="RefSeq" id="WP_113692612.1">
    <property type="nucleotide sequence ID" value="NZ_CP015163.1"/>
</dbReference>
<evidence type="ECO:0000256" key="1">
    <source>
        <dbReference type="SAM" id="MobiDB-lite"/>
    </source>
</evidence>
<dbReference type="PANTHER" id="PTHR38436:SF1">
    <property type="entry name" value="ESTER CYCLASE"/>
    <property type="match status" value="1"/>
</dbReference>
<evidence type="ECO:0000313" key="3">
    <source>
        <dbReference type="Proteomes" id="UP000250434"/>
    </source>
</evidence>
<dbReference type="SUPFAM" id="SSF54427">
    <property type="entry name" value="NTF2-like"/>
    <property type="match status" value="1"/>
</dbReference>
<dbReference type="Proteomes" id="UP000250434">
    <property type="component" value="Chromosome"/>
</dbReference>
<reference evidence="2 3" key="1">
    <citation type="submission" date="2016-04" db="EMBL/GenBank/DDBJ databases">
        <title>Complete genome sequence and analysis of deep-sea sediment isolate, Amycolatopsis sp. WP1.</title>
        <authorList>
            <person name="Wang H."/>
            <person name="Chen S."/>
            <person name="Wu Q."/>
        </authorList>
    </citation>
    <scope>NUCLEOTIDE SEQUENCE [LARGE SCALE GENOMIC DNA]</scope>
    <source>
        <strain evidence="2 3">WP1</strain>
    </source>
</reference>
<keyword evidence="3" id="KW-1185">Reference proteome</keyword>
<gene>
    <name evidence="2" type="ORF">A4R43_13085</name>
</gene>
<name>A0A344L5P4_9PSEU</name>
<dbReference type="InterPro" id="IPR032710">
    <property type="entry name" value="NTF2-like_dom_sf"/>
</dbReference>
<dbReference type="Pfam" id="PF07366">
    <property type="entry name" value="SnoaL"/>
    <property type="match status" value="1"/>
</dbReference>
<dbReference type="EMBL" id="CP015163">
    <property type="protein sequence ID" value="AXB43368.1"/>
    <property type="molecule type" value="Genomic_DNA"/>
</dbReference>
<dbReference type="KEGG" id="aab:A4R43_13085"/>
<proteinExistence type="predicted"/>
<accession>A0A344L5P4</accession>
<evidence type="ECO:0000313" key="2">
    <source>
        <dbReference type="EMBL" id="AXB43368.1"/>
    </source>
</evidence>
<dbReference type="Gene3D" id="3.10.450.50">
    <property type="match status" value="1"/>
</dbReference>
<dbReference type="GO" id="GO:0030638">
    <property type="term" value="P:polyketide metabolic process"/>
    <property type="evidence" value="ECO:0007669"/>
    <property type="project" value="InterPro"/>
</dbReference>
<dbReference type="AlphaFoldDB" id="A0A344L5P4"/>
<feature type="region of interest" description="Disordered" evidence="1">
    <location>
        <begin position="172"/>
        <end position="194"/>
    </location>
</feature>